<keyword evidence="3" id="KW-0964">Secreted</keyword>
<evidence type="ECO:0000259" key="5">
    <source>
        <dbReference type="Pfam" id="PF03545"/>
    </source>
</evidence>
<dbReference type="GO" id="GO:0005615">
    <property type="term" value="C:extracellular space"/>
    <property type="evidence" value="ECO:0007669"/>
    <property type="project" value="InterPro"/>
</dbReference>
<dbReference type="HOGENOM" id="CLU_080992_0_0_6"/>
<evidence type="ECO:0000259" key="6">
    <source>
        <dbReference type="Pfam" id="PF09119"/>
    </source>
</evidence>
<gene>
    <name evidence="7" type="ORF">A464_2902</name>
</gene>
<evidence type="ECO:0000256" key="2">
    <source>
        <dbReference type="ARBA" id="ARBA00022468"/>
    </source>
</evidence>
<dbReference type="Gene3D" id="1.20.120.260">
    <property type="entry name" value="Virulence factor YopE uncharacterised domain"/>
    <property type="match status" value="1"/>
</dbReference>
<dbReference type="InterPro" id="IPR015203">
    <property type="entry name" value="SptP_N"/>
</dbReference>
<feature type="domain" description="Virulence factor YopE GAP" evidence="5">
    <location>
        <begin position="181"/>
        <end position="248"/>
    </location>
</feature>
<evidence type="ECO:0000313" key="8">
    <source>
        <dbReference type="Proteomes" id="UP000015042"/>
    </source>
</evidence>
<dbReference type="SUPFAM" id="SSF56568">
    <property type="entry name" value="Non-globular alpha+beta subunits of globular proteins"/>
    <property type="match status" value="1"/>
</dbReference>
<dbReference type="eggNOG" id="COG5599">
    <property type="taxonomic scope" value="Bacteria"/>
</dbReference>
<dbReference type="InterPro" id="IPR014773">
    <property type="entry name" value="YopE_GAP_dom"/>
</dbReference>
<dbReference type="InterPro" id="IPR011070">
    <property type="entry name" value="Globular_prot_asu/bsu"/>
</dbReference>
<reference evidence="7 8" key="1">
    <citation type="submission" date="2013-07" db="EMBL/GenBank/DDBJ databases">
        <title>Genome sequence of Salmonella bongori N268-08 - a rare clinical isolate.</title>
        <authorList>
            <person name="Marti R."/>
            <person name="Hagens S."/>
            <person name="Loessner M.J."/>
            <person name="Klumpp J."/>
        </authorList>
    </citation>
    <scope>NUCLEOTIDE SEQUENCE [LARGE SCALE GENOMIC DNA]</scope>
    <source>
        <strain evidence="7 8">N268-08</strain>
    </source>
</reference>
<dbReference type="InterPro" id="IPR037168">
    <property type="entry name" value="YopE_GAP_dom_sf"/>
</dbReference>
<dbReference type="AlphaFoldDB" id="S5NII6"/>
<dbReference type="InterPro" id="IPR003537">
    <property type="entry name" value="YopE-like"/>
</dbReference>
<keyword evidence="4" id="KW-0843">Virulence</keyword>
<dbReference type="GO" id="GO:0005096">
    <property type="term" value="F:GTPase activator activity"/>
    <property type="evidence" value="ECO:0007669"/>
    <property type="project" value="UniProtKB-KW"/>
</dbReference>
<dbReference type="KEGG" id="sbz:A464_2902"/>
<evidence type="ECO:0000313" key="7">
    <source>
        <dbReference type="EMBL" id="AGR60087.1"/>
    </source>
</evidence>
<evidence type="ECO:0000256" key="3">
    <source>
        <dbReference type="ARBA" id="ARBA00022525"/>
    </source>
</evidence>
<proteinExistence type="predicted"/>
<dbReference type="Pfam" id="PF09119">
    <property type="entry name" value="SicP-binding"/>
    <property type="match status" value="1"/>
</dbReference>
<dbReference type="RefSeq" id="WP_020845073.1">
    <property type="nucleotide sequence ID" value="NC_021870.1"/>
</dbReference>
<evidence type="ECO:0000256" key="1">
    <source>
        <dbReference type="ARBA" id="ARBA00004613"/>
    </source>
</evidence>
<dbReference type="Proteomes" id="UP000015042">
    <property type="component" value="Chromosome"/>
</dbReference>
<accession>S5NII6</accession>
<dbReference type="PATRIC" id="fig|1197719.3.peg.2895"/>
<dbReference type="Gene3D" id="4.10.1330.10">
    <property type="entry name" value="non globular Virulence effector SptP domain"/>
    <property type="match status" value="1"/>
</dbReference>
<dbReference type="EMBL" id="CP006608">
    <property type="protein sequence ID" value="AGR60087.1"/>
    <property type="molecule type" value="Genomic_DNA"/>
</dbReference>
<feature type="domain" description="Secreted effector protein SptP N-terminal" evidence="6">
    <location>
        <begin position="34"/>
        <end position="116"/>
    </location>
</feature>
<protein>
    <submittedName>
        <fullName evidence="7">Type III secretion injected virulence protein(YopHtyrosine phosphatase of FAK and p130cas prevents phagocytosis)</fullName>
    </submittedName>
</protein>
<dbReference type="PRINTS" id="PR01372">
    <property type="entry name" value="YERSINIAYOPE"/>
</dbReference>
<comment type="subcellular location">
    <subcellularLocation>
        <location evidence="1">Secreted</location>
    </subcellularLocation>
</comment>
<dbReference type="Pfam" id="PF03545">
    <property type="entry name" value="YopE"/>
    <property type="match status" value="1"/>
</dbReference>
<dbReference type="SUPFAM" id="SSF47233">
    <property type="entry name" value="Bacterial GAP domain"/>
    <property type="match status" value="1"/>
</dbReference>
<dbReference type="InterPro" id="IPR044899">
    <property type="entry name" value="SptP_N_sf"/>
</dbReference>
<name>S5NII6_SALBN</name>
<keyword evidence="2" id="KW-0343">GTPase activation</keyword>
<organism evidence="7 8">
    <name type="scientific">Salmonella bongori N268-08</name>
    <dbReference type="NCBI Taxonomy" id="1197719"/>
    <lineage>
        <taxon>Bacteria</taxon>
        <taxon>Pseudomonadati</taxon>
        <taxon>Pseudomonadota</taxon>
        <taxon>Gammaproteobacteria</taxon>
        <taxon>Enterobacterales</taxon>
        <taxon>Enterobacteriaceae</taxon>
        <taxon>Salmonella</taxon>
    </lineage>
</organism>
<sequence length="299" mass="32915">MSILTLAAMEKPSAIYGGQPYSPKEHSHQAHVSPEKFSSRILTWLGKVPAFKNIDAVRKHAENTKAQEQQKLQQFLHALADKYGEKTVKDVVFMSGINLEKPLTQRLAQQLTDCAETANVGLLNLIKTKKDVGDIVIKGGDTKVVAQRSDPHTEVKQQLLTITINGLNKVIPELENVDETSLRENFLDMASGNGPLRKLMTNLHNLNLIPEANRLNVYAIKLKNMQVGVAPFSQWGTNGGEVAKWINGASEQELGQAVNRIHAITNELKNIRNALGHVIIGESGTQPIAMENHLNTSTV</sequence>
<evidence type="ECO:0000256" key="4">
    <source>
        <dbReference type="ARBA" id="ARBA00023026"/>
    </source>
</evidence>